<feature type="transmembrane region" description="Helical" evidence="2">
    <location>
        <begin position="739"/>
        <end position="757"/>
    </location>
</feature>
<feature type="compositionally biased region" description="Basic and acidic residues" evidence="1">
    <location>
        <begin position="130"/>
        <end position="145"/>
    </location>
</feature>
<feature type="transmembrane region" description="Helical" evidence="2">
    <location>
        <begin position="840"/>
        <end position="858"/>
    </location>
</feature>
<evidence type="ECO:0000256" key="2">
    <source>
        <dbReference type="SAM" id="Phobius"/>
    </source>
</evidence>
<feature type="transmembrane region" description="Helical" evidence="2">
    <location>
        <begin position="171"/>
        <end position="193"/>
    </location>
</feature>
<feature type="transmembrane region" description="Helical" evidence="2">
    <location>
        <begin position="447"/>
        <end position="465"/>
    </location>
</feature>
<feature type="compositionally biased region" description="Polar residues" evidence="1">
    <location>
        <begin position="41"/>
        <end position="52"/>
    </location>
</feature>
<protein>
    <submittedName>
        <fullName evidence="3">DUF2339 domain-containing protein</fullName>
    </submittedName>
</protein>
<feature type="transmembrane region" description="Helical" evidence="2">
    <location>
        <begin position="627"/>
        <end position="646"/>
    </location>
</feature>
<feature type="transmembrane region" description="Helical" evidence="2">
    <location>
        <begin position="495"/>
        <end position="513"/>
    </location>
</feature>
<feature type="transmembrane region" description="Helical" evidence="2">
    <location>
        <begin position="870"/>
        <end position="892"/>
    </location>
</feature>
<feature type="transmembrane region" description="Helical" evidence="2">
    <location>
        <begin position="264"/>
        <end position="283"/>
    </location>
</feature>
<feature type="transmembrane region" description="Helical" evidence="2">
    <location>
        <begin position="953"/>
        <end position="971"/>
    </location>
</feature>
<dbReference type="Pfam" id="PF10101">
    <property type="entry name" value="DUF2339"/>
    <property type="match status" value="1"/>
</dbReference>
<dbReference type="EMBL" id="JACBAZ010000003">
    <property type="protein sequence ID" value="NWK55890.1"/>
    <property type="molecule type" value="Genomic_DNA"/>
</dbReference>
<keyword evidence="2" id="KW-0472">Membrane</keyword>
<feature type="transmembrane region" description="Helical" evidence="2">
    <location>
        <begin position="576"/>
        <end position="595"/>
    </location>
</feature>
<sequence length="981" mass="107321">MDRHVSSQIEALRQQQERIRETLQGLEKQCQQVDRDLDQLTVRTSESSSEAFPTTDKPASDETKQPANPAPSHPLQQAIAQDKQQVESATPPPLPAAVKTAVKTAVKASKASGLETPVTSTNPTAAVESTKGDSNPRDPGKDKPAKPASPSHQSKPSPTLGEWELNFGKIWLVRLGVVFLLTGLIFLSTYAYRNWLFHSGPAVKVAFFMLISISLTGVGLWLERWKDRFKHYGRVLASGGLAAGYYTLYAAHFTPALKIIDSPVLAATLLTLWAGIMLAFAVWKQSRIIAVMAIGLAFYGTIVNPAGTLSLFSSLLLASAGVWLMLRFRWVAIGLGTTLAAYAAHAFWLGYYPGQIAEPVRLTYLASYWLLFSFSLLTPQAKRLDHAVQRAMAAINNTSAWGLTVFLIPSFTAHPQIGWISIGIGVLWLGMAAAIRWLPGDRAWHRSLAVIYGYQGALIASLGILLEATGYTRFLIFAVEACILLAGARQFGGTLARLASTLAIVVSVLAALPEANGLKMASWPSYAALALVYAVYTAIVRWDCGKNRQNIGVAMIPAGLVWLVLAFGVFNQWSAVLGLHGLFLTSAATLCAYLFTKKPWWFADLALISFLPCLGAVWWFFYESQNIGIPSSVTPVATVILFWFLIPRHLKAWDELMDHREASSSMSLEWVFSILATLMTAVTLSDPSFPDSLWLVAGGLLALSAHAVSHFTQRRSFGVPALLFHAIAWVHLLAEGRQFPLLGWMPMVLALVQLAAVDTISPILGKRRLRMMLALMVLASGGVHAYQELARPDLMLTVIGIGMISWAYARNSRGFASACGTPALILACVVSLLSHPVDDWARYLPMLATIGVHALLWRRRPSTDSNDPWLPTRSLILGASLLSLFFATSIHVRSSFEGSGLSICWALLAISLFCLGLLMRCRPYRLIGLAWLALAAIHVVSVDVMRLGTLGRILSFIILGVVLLLLGFLYNRFQETIRKFL</sequence>
<feature type="region of interest" description="Disordered" evidence="1">
    <location>
        <begin position="37"/>
        <end position="94"/>
    </location>
</feature>
<feature type="region of interest" description="Disordered" evidence="1">
    <location>
        <begin position="109"/>
        <end position="158"/>
    </location>
</feature>
<gene>
    <name evidence="3" type="ORF">HW115_09725</name>
</gene>
<reference evidence="3 4" key="1">
    <citation type="submission" date="2020-07" db="EMBL/GenBank/DDBJ databases">
        <title>Roseicoccus Jingziensis gen. nov., sp. nov., isolated from coastal seawater.</title>
        <authorList>
            <person name="Feng X."/>
        </authorList>
    </citation>
    <scope>NUCLEOTIDE SEQUENCE [LARGE SCALE GENOMIC DNA]</scope>
    <source>
        <strain evidence="3 4">N1E253</strain>
    </source>
</reference>
<feature type="transmembrane region" description="Helical" evidence="2">
    <location>
        <begin position="898"/>
        <end position="919"/>
    </location>
</feature>
<feature type="transmembrane region" description="Helical" evidence="2">
    <location>
        <begin position="205"/>
        <end position="222"/>
    </location>
</feature>
<dbReference type="PANTHER" id="PTHR38434">
    <property type="entry name" value="BLL2549 PROTEIN"/>
    <property type="match status" value="1"/>
</dbReference>
<feature type="transmembrane region" description="Helical" evidence="2">
    <location>
        <begin position="691"/>
        <end position="709"/>
    </location>
</feature>
<organism evidence="3 4">
    <name type="scientific">Oceaniferula marina</name>
    <dbReference type="NCBI Taxonomy" id="2748318"/>
    <lineage>
        <taxon>Bacteria</taxon>
        <taxon>Pseudomonadati</taxon>
        <taxon>Verrucomicrobiota</taxon>
        <taxon>Verrucomicrobiia</taxon>
        <taxon>Verrucomicrobiales</taxon>
        <taxon>Verrucomicrobiaceae</taxon>
        <taxon>Oceaniferula</taxon>
    </lineage>
</organism>
<dbReference type="Proteomes" id="UP000557872">
    <property type="component" value="Unassembled WGS sequence"/>
</dbReference>
<keyword evidence="4" id="KW-1185">Reference proteome</keyword>
<evidence type="ECO:0000313" key="3">
    <source>
        <dbReference type="EMBL" id="NWK55890.1"/>
    </source>
</evidence>
<dbReference type="PANTHER" id="PTHR38434:SF1">
    <property type="entry name" value="BLL2549 PROTEIN"/>
    <property type="match status" value="1"/>
</dbReference>
<evidence type="ECO:0000256" key="1">
    <source>
        <dbReference type="SAM" id="MobiDB-lite"/>
    </source>
</evidence>
<feature type="transmembrane region" description="Helical" evidence="2">
    <location>
        <begin position="551"/>
        <end position="570"/>
    </location>
</feature>
<feature type="transmembrane region" description="Helical" evidence="2">
    <location>
        <begin position="417"/>
        <end position="435"/>
    </location>
</feature>
<feature type="compositionally biased region" description="Polar residues" evidence="1">
    <location>
        <begin position="74"/>
        <end position="88"/>
    </location>
</feature>
<proteinExistence type="predicted"/>
<name>A0A851GM62_9BACT</name>
<feature type="transmembrane region" description="Helical" evidence="2">
    <location>
        <begin position="602"/>
        <end position="621"/>
    </location>
</feature>
<feature type="transmembrane region" description="Helical" evidence="2">
    <location>
        <begin position="667"/>
        <end position="685"/>
    </location>
</feature>
<feature type="transmembrane region" description="Helical" evidence="2">
    <location>
        <begin position="525"/>
        <end position="544"/>
    </location>
</feature>
<dbReference type="AlphaFoldDB" id="A0A851GM62"/>
<feature type="transmembrane region" description="Helical" evidence="2">
    <location>
        <begin position="815"/>
        <end position="834"/>
    </location>
</feature>
<feature type="transmembrane region" description="Helical" evidence="2">
    <location>
        <begin position="391"/>
        <end position="411"/>
    </location>
</feature>
<feature type="transmembrane region" description="Helical" evidence="2">
    <location>
        <begin position="288"/>
        <end position="303"/>
    </location>
</feature>
<accession>A0A851GM62</accession>
<evidence type="ECO:0000313" key="4">
    <source>
        <dbReference type="Proteomes" id="UP000557872"/>
    </source>
</evidence>
<keyword evidence="2" id="KW-1133">Transmembrane helix</keyword>
<feature type="transmembrane region" description="Helical" evidence="2">
    <location>
        <begin position="331"/>
        <end position="350"/>
    </location>
</feature>
<feature type="transmembrane region" description="Helical" evidence="2">
    <location>
        <begin position="716"/>
        <end position="733"/>
    </location>
</feature>
<feature type="transmembrane region" description="Helical" evidence="2">
    <location>
        <begin position="234"/>
        <end position="252"/>
    </location>
</feature>
<comment type="caution">
    <text evidence="3">The sequence shown here is derived from an EMBL/GenBank/DDBJ whole genome shotgun (WGS) entry which is preliminary data.</text>
</comment>
<feature type="transmembrane region" description="Helical" evidence="2">
    <location>
        <begin position="926"/>
        <end position="947"/>
    </location>
</feature>
<dbReference type="RefSeq" id="WP_178932426.1">
    <property type="nucleotide sequence ID" value="NZ_JACBAZ010000003.1"/>
</dbReference>
<dbReference type="InterPro" id="IPR019286">
    <property type="entry name" value="DUF2339_TM"/>
</dbReference>
<feature type="transmembrane region" description="Helical" evidence="2">
    <location>
        <begin position="362"/>
        <end position="379"/>
    </location>
</feature>
<keyword evidence="2" id="KW-0812">Transmembrane</keyword>